<dbReference type="InterPro" id="IPR036412">
    <property type="entry name" value="HAD-like_sf"/>
</dbReference>
<dbReference type="EC" id="3.1.3.-" evidence="1"/>
<dbReference type="Pfam" id="PF08282">
    <property type="entry name" value="Hydrolase_3"/>
    <property type="match status" value="1"/>
</dbReference>
<gene>
    <name evidence="1" type="ORF">ACFP81_04880</name>
</gene>
<dbReference type="Gene3D" id="3.40.50.1000">
    <property type="entry name" value="HAD superfamily/HAD-like"/>
    <property type="match status" value="1"/>
</dbReference>
<dbReference type="PROSITE" id="PS01229">
    <property type="entry name" value="COF_2"/>
    <property type="match status" value="1"/>
</dbReference>
<comment type="caution">
    <text evidence="1">The sequence shown here is derived from an EMBL/GenBank/DDBJ whole genome shotgun (WGS) entry which is preliminary data.</text>
</comment>
<dbReference type="RefSeq" id="WP_380082413.1">
    <property type="nucleotide sequence ID" value="NZ_JBHSWD010000001.1"/>
</dbReference>
<proteinExistence type="predicted"/>
<dbReference type="PANTHER" id="PTHR10000:SF8">
    <property type="entry name" value="HAD SUPERFAMILY HYDROLASE-LIKE, TYPE 3"/>
    <property type="match status" value="1"/>
</dbReference>
<dbReference type="EMBL" id="JBHSWD010000001">
    <property type="protein sequence ID" value="MFC6591411.1"/>
    <property type="molecule type" value="Genomic_DNA"/>
</dbReference>
<keyword evidence="2" id="KW-1185">Reference proteome</keyword>
<dbReference type="PANTHER" id="PTHR10000">
    <property type="entry name" value="PHOSPHOSERINE PHOSPHATASE"/>
    <property type="match status" value="1"/>
</dbReference>
<organism evidence="1 2">
    <name type="scientific">Deinococcus lacus</name>
    <dbReference type="NCBI Taxonomy" id="392561"/>
    <lineage>
        <taxon>Bacteria</taxon>
        <taxon>Thermotogati</taxon>
        <taxon>Deinococcota</taxon>
        <taxon>Deinococci</taxon>
        <taxon>Deinococcales</taxon>
        <taxon>Deinococcaceae</taxon>
        <taxon>Deinococcus</taxon>
    </lineage>
</organism>
<dbReference type="GO" id="GO:0016787">
    <property type="term" value="F:hydrolase activity"/>
    <property type="evidence" value="ECO:0007669"/>
    <property type="project" value="UniProtKB-KW"/>
</dbReference>
<accession>A0ABW1YBN1</accession>
<protein>
    <submittedName>
        <fullName evidence="1">HAD family hydrolase</fullName>
        <ecNumber evidence="1">3.1.3.-</ecNumber>
    </submittedName>
</protein>
<sequence length="86" mass="8674">MEVAAEGLTKAAGLARLCEHLGVAQAEVLAFGDAPNDAEMLAWAGHGVAMANAHPEALAAADAVTLSNEEDGVAAVLESLFWETGG</sequence>
<name>A0ABW1YBN1_9DEIO</name>
<reference evidence="2" key="1">
    <citation type="journal article" date="2019" name="Int. J. Syst. Evol. Microbiol.">
        <title>The Global Catalogue of Microorganisms (GCM) 10K type strain sequencing project: providing services to taxonomists for standard genome sequencing and annotation.</title>
        <authorList>
            <consortium name="The Broad Institute Genomics Platform"/>
            <consortium name="The Broad Institute Genome Sequencing Center for Infectious Disease"/>
            <person name="Wu L."/>
            <person name="Ma J."/>
        </authorList>
    </citation>
    <scope>NUCLEOTIDE SEQUENCE [LARGE SCALE GENOMIC DNA]</scope>
    <source>
        <strain evidence="2">CGMCC 1.15772</strain>
    </source>
</reference>
<dbReference type="InterPro" id="IPR023214">
    <property type="entry name" value="HAD_sf"/>
</dbReference>
<evidence type="ECO:0000313" key="1">
    <source>
        <dbReference type="EMBL" id="MFC6591411.1"/>
    </source>
</evidence>
<evidence type="ECO:0000313" key="2">
    <source>
        <dbReference type="Proteomes" id="UP001596297"/>
    </source>
</evidence>
<dbReference type="Proteomes" id="UP001596297">
    <property type="component" value="Unassembled WGS sequence"/>
</dbReference>
<keyword evidence="1" id="KW-0378">Hydrolase</keyword>
<dbReference type="SUPFAM" id="SSF56784">
    <property type="entry name" value="HAD-like"/>
    <property type="match status" value="1"/>
</dbReference>